<dbReference type="PANTHER" id="PTHR42920:SF5">
    <property type="entry name" value="EAMA DOMAIN-CONTAINING PROTEIN"/>
    <property type="match status" value="1"/>
</dbReference>
<evidence type="ECO:0000259" key="8">
    <source>
        <dbReference type="Pfam" id="PF00892"/>
    </source>
</evidence>
<dbReference type="PANTHER" id="PTHR42920">
    <property type="entry name" value="OS03G0707200 PROTEIN-RELATED"/>
    <property type="match status" value="1"/>
</dbReference>
<keyword evidence="3" id="KW-1003">Cell membrane</keyword>
<keyword evidence="6 7" id="KW-0472">Membrane</keyword>
<evidence type="ECO:0000256" key="6">
    <source>
        <dbReference type="ARBA" id="ARBA00023136"/>
    </source>
</evidence>
<evidence type="ECO:0000256" key="3">
    <source>
        <dbReference type="ARBA" id="ARBA00022475"/>
    </source>
</evidence>
<evidence type="ECO:0000256" key="4">
    <source>
        <dbReference type="ARBA" id="ARBA00022692"/>
    </source>
</evidence>
<reference evidence="9 10" key="1">
    <citation type="journal article" date="2015" name="Genome Announc.">
        <title>Expanding the biotechnology potential of lactobacilli through comparative genomics of 213 strains and associated genera.</title>
        <authorList>
            <person name="Sun Z."/>
            <person name="Harris H.M."/>
            <person name="McCann A."/>
            <person name="Guo C."/>
            <person name="Argimon S."/>
            <person name="Zhang W."/>
            <person name="Yang X."/>
            <person name="Jeffery I.B."/>
            <person name="Cooney J.C."/>
            <person name="Kagawa T.F."/>
            <person name="Liu W."/>
            <person name="Song Y."/>
            <person name="Salvetti E."/>
            <person name="Wrobel A."/>
            <person name="Rasinkangas P."/>
            <person name="Parkhill J."/>
            <person name="Rea M.C."/>
            <person name="O'Sullivan O."/>
            <person name="Ritari J."/>
            <person name="Douillard F.P."/>
            <person name="Paul Ross R."/>
            <person name="Yang R."/>
            <person name="Briner A.E."/>
            <person name="Felis G.E."/>
            <person name="de Vos W.M."/>
            <person name="Barrangou R."/>
            <person name="Klaenhammer T.R."/>
            <person name="Caufield P.W."/>
            <person name="Cui Y."/>
            <person name="Zhang H."/>
            <person name="O'Toole P.W."/>
        </authorList>
    </citation>
    <scope>NUCLEOTIDE SEQUENCE [LARGE SCALE GENOMIC DNA]</scope>
    <source>
        <strain evidence="9 10">DSM 18933</strain>
    </source>
</reference>
<dbReference type="EMBL" id="AZGD01000082">
    <property type="protein sequence ID" value="KRM19212.1"/>
    <property type="molecule type" value="Genomic_DNA"/>
</dbReference>
<keyword evidence="4 7" id="KW-0812">Transmembrane</keyword>
<keyword evidence="10" id="KW-1185">Reference proteome</keyword>
<organism evidence="9 10">
    <name type="scientific">Ligilactobacillus hayakitensis DSM 18933 = JCM 14209</name>
    <dbReference type="NCBI Taxonomy" id="1423755"/>
    <lineage>
        <taxon>Bacteria</taxon>
        <taxon>Bacillati</taxon>
        <taxon>Bacillota</taxon>
        <taxon>Bacilli</taxon>
        <taxon>Lactobacillales</taxon>
        <taxon>Lactobacillaceae</taxon>
        <taxon>Ligilactobacillus</taxon>
    </lineage>
</organism>
<feature type="transmembrane region" description="Helical" evidence="7">
    <location>
        <begin position="217"/>
        <end position="237"/>
    </location>
</feature>
<dbReference type="SUPFAM" id="SSF103481">
    <property type="entry name" value="Multidrug resistance efflux transporter EmrE"/>
    <property type="match status" value="1"/>
</dbReference>
<dbReference type="RefSeq" id="WP_082606697.1">
    <property type="nucleotide sequence ID" value="NZ_AZGD01000082.1"/>
</dbReference>
<feature type="transmembrane region" description="Helical" evidence="7">
    <location>
        <begin position="249"/>
        <end position="269"/>
    </location>
</feature>
<feature type="transmembrane region" description="Helical" evidence="7">
    <location>
        <begin position="185"/>
        <end position="205"/>
    </location>
</feature>
<dbReference type="InterPro" id="IPR051258">
    <property type="entry name" value="Diverse_Substrate_Transporter"/>
</dbReference>
<feature type="transmembrane region" description="Helical" evidence="7">
    <location>
        <begin position="130"/>
        <end position="147"/>
    </location>
</feature>
<evidence type="ECO:0000313" key="9">
    <source>
        <dbReference type="EMBL" id="KRM19212.1"/>
    </source>
</evidence>
<dbReference type="PATRIC" id="fig|1423755.3.peg.468"/>
<accession>A0A0R1WY90</accession>
<comment type="caution">
    <text evidence="9">The sequence shown here is derived from an EMBL/GenBank/DDBJ whole genome shotgun (WGS) entry which is preliminary data.</text>
</comment>
<comment type="similarity">
    <text evidence="2">Belongs to the EamA transporter family.</text>
</comment>
<feature type="transmembrane region" description="Helical" evidence="7">
    <location>
        <begin position="159"/>
        <end position="178"/>
    </location>
</feature>
<comment type="subcellular location">
    <subcellularLocation>
        <location evidence="1">Cell membrane</location>
        <topology evidence="1">Multi-pass membrane protein</topology>
    </subcellularLocation>
</comment>
<feature type="transmembrane region" description="Helical" evidence="7">
    <location>
        <begin position="33"/>
        <end position="53"/>
    </location>
</feature>
<feature type="domain" description="EamA" evidence="8">
    <location>
        <begin position="156"/>
        <end position="287"/>
    </location>
</feature>
<dbReference type="GO" id="GO:0005886">
    <property type="term" value="C:plasma membrane"/>
    <property type="evidence" value="ECO:0007669"/>
    <property type="project" value="UniProtKB-SubCell"/>
</dbReference>
<dbReference type="InterPro" id="IPR000620">
    <property type="entry name" value="EamA_dom"/>
</dbReference>
<sequence>MQKLKGNLILTVVAIIWGIAFVAQDTASQHVGAFTFNAARNILATLSLGILVLKKHQSIPKKQKLISKKDWIAGFWIGFILFIAEFLQQTGIGSYPPSAAASGRSGFITSIYVVIVALCAWFIGRNRNPIIFLAVLFGLAGMYFLCITNSLNNIYFGDILNFLSAFAFAGHILVIDYYRNHDSLIISWLQFIFAGGFALILALFIEHPALTDILQAALPIAYAGIISSGVGYTLQIIGQKYADPTASSIILSTEAVFSAIAGWLILNQVMSPREIFGATLVFAAVIIAQIPDIIKFSKKSL</sequence>
<evidence type="ECO:0000256" key="5">
    <source>
        <dbReference type="ARBA" id="ARBA00022989"/>
    </source>
</evidence>
<feature type="transmembrane region" description="Helical" evidence="7">
    <location>
        <begin position="73"/>
        <end position="92"/>
    </location>
</feature>
<dbReference type="Pfam" id="PF00892">
    <property type="entry name" value="EamA"/>
    <property type="match status" value="2"/>
</dbReference>
<proteinExistence type="inferred from homology"/>
<dbReference type="Proteomes" id="UP000051054">
    <property type="component" value="Unassembled WGS sequence"/>
</dbReference>
<feature type="transmembrane region" description="Helical" evidence="7">
    <location>
        <begin position="104"/>
        <end position="123"/>
    </location>
</feature>
<evidence type="ECO:0000256" key="1">
    <source>
        <dbReference type="ARBA" id="ARBA00004651"/>
    </source>
</evidence>
<dbReference type="STRING" id="1423755.FC40_GL000426"/>
<evidence type="ECO:0000256" key="2">
    <source>
        <dbReference type="ARBA" id="ARBA00007362"/>
    </source>
</evidence>
<dbReference type="AlphaFoldDB" id="A0A0R1WY90"/>
<dbReference type="InterPro" id="IPR037185">
    <property type="entry name" value="EmrE-like"/>
</dbReference>
<evidence type="ECO:0000256" key="7">
    <source>
        <dbReference type="SAM" id="Phobius"/>
    </source>
</evidence>
<protein>
    <recommendedName>
        <fullName evidence="8">EamA domain-containing protein</fullName>
    </recommendedName>
</protein>
<dbReference type="eggNOG" id="COG0697">
    <property type="taxonomic scope" value="Bacteria"/>
</dbReference>
<feature type="transmembrane region" description="Helical" evidence="7">
    <location>
        <begin position="275"/>
        <end position="294"/>
    </location>
</feature>
<feature type="domain" description="EamA" evidence="8">
    <location>
        <begin position="5"/>
        <end position="145"/>
    </location>
</feature>
<evidence type="ECO:0000313" key="10">
    <source>
        <dbReference type="Proteomes" id="UP000051054"/>
    </source>
</evidence>
<keyword evidence="5 7" id="KW-1133">Transmembrane helix</keyword>
<gene>
    <name evidence="9" type="ORF">FC40_GL000426</name>
</gene>
<name>A0A0R1WY90_9LACO</name>